<dbReference type="InParanoid" id="M1D931"/>
<dbReference type="PaxDb" id="4113-PGSC0003DMT400085251"/>
<dbReference type="EnsemblPlants" id="PGSC0003DMT400085251">
    <property type="protein sequence ID" value="PGSC0003DMT400085251"/>
    <property type="gene ID" value="PGSC0003DMG400034822"/>
</dbReference>
<sequence>MTVRRISRGLLASGYWFLGEVNHGSYHGPCKGPRTVKVTVVLHLGYGRRTVVPFMVREPYRGSPISVVFYCKVPGATHGCHPRTVGQTTARVGGPWFTTATPPQPSSEKLAKSRLTDRPTIRRSDHGPWSVTVDRDLLYPPSDMKYGRPAQTVIRFTVRRSDSR</sequence>
<accession>M1D931</accession>
<evidence type="ECO:0000256" key="1">
    <source>
        <dbReference type="SAM" id="MobiDB-lite"/>
    </source>
</evidence>
<evidence type="ECO:0000313" key="2">
    <source>
        <dbReference type="EnsemblPlants" id="PGSC0003DMT400085251"/>
    </source>
</evidence>
<organism evidence="2 3">
    <name type="scientific">Solanum tuberosum</name>
    <name type="common">Potato</name>
    <dbReference type="NCBI Taxonomy" id="4113"/>
    <lineage>
        <taxon>Eukaryota</taxon>
        <taxon>Viridiplantae</taxon>
        <taxon>Streptophyta</taxon>
        <taxon>Embryophyta</taxon>
        <taxon>Tracheophyta</taxon>
        <taxon>Spermatophyta</taxon>
        <taxon>Magnoliopsida</taxon>
        <taxon>eudicotyledons</taxon>
        <taxon>Gunneridae</taxon>
        <taxon>Pentapetalae</taxon>
        <taxon>asterids</taxon>
        <taxon>lamiids</taxon>
        <taxon>Solanales</taxon>
        <taxon>Solanaceae</taxon>
        <taxon>Solanoideae</taxon>
        <taxon>Solaneae</taxon>
        <taxon>Solanum</taxon>
    </lineage>
</organism>
<reference evidence="2" key="2">
    <citation type="submission" date="2015-06" db="UniProtKB">
        <authorList>
            <consortium name="EnsemblPlants"/>
        </authorList>
    </citation>
    <scope>IDENTIFICATION</scope>
    <source>
        <strain evidence="2">DM1-3 516 R44</strain>
    </source>
</reference>
<protein>
    <submittedName>
        <fullName evidence="2">Uncharacterized protein</fullName>
    </submittedName>
</protein>
<feature type="region of interest" description="Disordered" evidence="1">
    <location>
        <begin position="98"/>
        <end position="127"/>
    </location>
</feature>
<feature type="compositionally biased region" description="Basic and acidic residues" evidence="1">
    <location>
        <begin position="109"/>
        <end position="126"/>
    </location>
</feature>
<dbReference type="HOGENOM" id="CLU_1621890_0_0_1"/>
<dbReference type="AlphaFoldDB" id="M1D931"/>
<dbReference type="Proteomes" id="UP000011115">
    <property type="component" value="Unassembled WGS sequence"/>
</dbReference>
<evidence type="ECO:0000313" key="3">
    <source>
        <dbReference type="Proteomes" id="UP000011115"/>
    </source>
</evidence>
<keyword evidence="3" id="KW-1185">Reference proteome</keyword>
<name>M1D931_SOLTU</name>
<dbReference type="Gramene" id="PGSC0003DMT400085251">
    <property type="protein sequence ID" value="PGSC0003DMT400085251"/>
    <property type="gene ID" value="PGSC0003DMG400034822"/>
</dbReference>
<reference evidence="3" key="1">
    <citation type="journal article" date="2011" name="Nature">
        <title>Genome sequence and analysis of the tuber crop potato.</title>
        <authorList>
            <consortium name="The Potato Genome Sequencing Consortium"/>
        </authorList>
    </citation>
    <scope>NUCLEOTIDE SEQUENCE [LARGE SCALE GENOMIC DNA]</scope>
    <source>
        <strain evidence="3">cv. DM1-3 516 R44</strain>
    </source>
</reference>
<proteinExistence type="predicted"/>